<evidence type="ECO:0000313" key="2">
    <source>
        <dbReference type="Proteomes" id="UP001501578"/>
    </source>
</evidence>
<evidence type="ECO:0000313" key="1">
    <source>
        <dbReference type="EMBL" id="GAA0923546.1"/>
    </source>
</evidence>
<evidence type="ECO:0008006" key="3">
    <source>
        <dbReference type="Google" id="ProtNLM"/>
    </source>
</evidence>
<name>A0ABP3ZKF3_9ACTN</name>
<keyword evidence="2" id="KW-1185">Reference proteome</keyword>
<dbReference type="RefSeq" id="WP_343949821.1">
    <property type="nucleotide sequence ID" value="NZ_BAAAHQ010000009.1"/>
</dbReference>
<dbReference type="EMBL" id="BAAAHQ010000009">
    <property type="protein sequence ID" value="GAA0923546.1"/>
    <property type="molecule type" value="Genomic_DNA"/>
</dbReference>
<dbReference type="Proteomes" id="UP001501578">
    <property type="component" value="Unassembled WGS sequence"/>
</dbReference>
<gene>
    <name evidence="1" type="ORF">GCM10009560_23550</name>
</gene>
<reference evidence="2" key="1">
    <citation type="journal article" date="2019" name="Int. J. Syst. Evol. Microbiol.">
        <title>The Global Catalogue of Microorganisms (GCM) 10K type strain sequencing project: providing services to taxonomists for standard genome sequencing and annotation.</title>
        <authorList>
            <consortium name="The Broad Institute Genomics Platform"/>
            <consortium name="The Broad Institute Genome Sequencing Center for Infectious Disease"/>
            <person name="Wu L."/>
            <person name="Ma J."/>
        </authorList>
    </citation>
    <scope>NUCLEOTIDE SEQUENCE [LARGE SCALE GENOMIC DNA]</scope>
    <source>
        <strain evidence="2">JCM 11136</strain>
    </source>
</reference>
<comment type="caution">
    <text evidence="1">The sequence shown here is derived from an EMBL/GenBank/DDBJ whole genome shotgun (WGS) entry which is preliminary data.</text>
</comment>
<accession>A0ABP3ZKF3</accession>
<sequence>MTDVFSPIPELNLLKEFYDATIDEWWGNGFEMYEFGKDMYQDRDPRLADRLVYFAQANGSGSMYGIWRKDDREDLATLPVIAAGDEGGLHLVARNLREFFQLLGAFSRDAQPFIDWESFFYPDDSEPVPNGRYLAWLEQTFDLPPVDDWESIVVRAQAELGQEWAAWIHPIIPDVAWSPIHELNLFQQYLENFSCDVEPLETYGVAEELTNPHVSAGLTPFAATETDTYFALWHADDVADVPVVALGATSGAHVVARNLREFYRLLAGLTDTEIRHDGTRLDFRPRERARDHKRLRAWLEETFALPPADDPTAVVTEAQTDLGERLATRLDILANSSNAASESPPNKKIT</sequence>
<protein>
    <recommendedName>
        <fullName evidence="3">Knr4/Smi1-like domain-containing protein</fullName>
    </recommendedName>
</protein>
<proteinExistence type="predicted"/>
<organism evidence="1 2">
    <name type="scientific">Nonomuraea longicatena</name>
    <dbReference type="NCBI Taxonomy" id="83682"/>
    <lineage>
        <taxon>Bacteria</taxon>
        <taxon>Bacillati</taxon>
        <taxon>Actinomycetota</taxon>
        <taxon>Actinomycetes</taxon>
        <taxon>Streptosporangiales</taxon>
        <taxon>Streptosporangiaceae</taxon>
        <taxon>Nonomuraea</taxon>
    </lineage>
</organism>